<evidence type="ECO:0000256" key="13">
    <source>
        <dbReference type="ARBA" id="ARBA00022989"/>
    </source>
</evidence>
<keyword evidence="11" id="KW-0547">Nucleotide-binding</keyword>
<keyword evidence="14 20" id="KW-0472">Membrane</keyword>
<evidence type="ECO:0000256" key="1">
    <source>
        <dbReference type="ARBA" id="ARBA00001936"/>
    </source>
</evidence>
<dbReference type="UniPathway" id="UPA00378"/>
<keyword evidence="17" id="KW-0464">Manganese</keyword>
<keyword evidence="10" id="KW-0479">Metal-binding</keyword>
<dbReference type="GO" id="GO:0030145">
    <property type="term" value="F:manganese ion binding"/>
    <property type="evidence" value="ECO:0007669"/>
    <property type="project" value="UniProtKB-ARBA"/>
</dbReference>
<evidence type="ECO:0000313" key="22">
    <source>
        <dbReference type="EMBL" id="PVD29749.1"/>
    </source>
</evidence>
<keyword evidence="23" id="KW-1185">Reference proteome</keyword>
<evidence type="ECO:0000256" key="17">
    <source>
        <dbReference type="ARBA" id="ARBA00023211"/>
    </source>
</evidence>
<comment type="caution">
    <text evidence="22">The sequence shown here is derived from an EMBL/GenBank/DDBJ whole genome shotgun (WGS) entry which is preliminary data.</text>
</comment>
<evidence type="ECO:0000256" key="12">
    <source>
        <dbReference type="ARBA" id="ARBA00022968"/>
    </source>
</evidence>
<evidence type="ECO:0000256" key="9">
    <source>
        <dbReference type="ARBA" id="ARBA00022692"/>
    </source>
</evidence>
<evidence type="ECO:0000256" key="8">
    <source>
        <dbReference type="ARBA" id="ARBA00022679"/>
    </source>
</evidence>
<feature type="domain" description="Fringe-like glycosyltransferase" evidence="21">
    <location>
        <begin position="99"/>
        <end position="267"/>
    </location>
</feature>
<accession>A0A2T7P8L0</accession>
<dbReference type="GO" id="GO:0000166">
    <property type="term" value="F:nucleotide binding"/>
    <property type="evidence" value="ECO:0007669"/>
    <property type="project" value="UniProtKB-KW"/>
</dbReference>
<protein>
    <recommendedName>
        <fullName evidence="18">Glycoprotein-N-acetylgalactosamine 3-beta-galactosyltransferase 1</fullName>
        <ecNumber evidence="6">2.4.1.122</ecNumber>
    </recommendedName>
</protein>
<evidence type="ECO:0000256" key="19">
    <source>
        <dbReference type="ARBA" id="ARBA00059245"/>
    </source>
</evidence>
<dbReference type="STRING" id="400727.A0A2T7P8L0"/>
<evidence type="ECO:0000256" key="11">
    <source>
        <dbReference type="ARBA" id="ARBA00022741"/>
    </source>
</evidence>
<dbReference type="OrthoDB" id="414175at2759"/>
<evidence type="ECO:0000256" key="4">
    <source>
        <dbReference type="ARBA" id="ARBA00006462"/>
    </source>
</evidence>
<name>A0A2T7P8L0_POMCA</name>
<dbReference type="FunFam" id="3.90.550.50:FF:000017">
    <property type="entry name" value="Glycoprotein-N-acetylgalactosamine 3-beta-galactosyltransferase 1"/>
    <property type="match status" value="1"/>
</dbReference>
<dbReference type="Proteomes" id="UP000245119">
    <property type="component" value="Linkage Group LG5"/>
</dbReference>
<dbReference type="InterPro" id="IPR003378">
    <property type="entry name" value="Fringe-like_glycosylTrfase"/>
</dbReference>
<dbReference type="PANTHER" id="PTHR23033">
    <property type="entry name" value="BETA1,3-GALACTOSYLTRANSFERASE"/>
    <property type="match status" value="1"/>
</dbReference>
<comment type="similarity">
    <text evidence="4">Belongs to the glycosyltransferase 31 family. Beta3-Gal-T subfamily.</text>
</comment>
<proteinExistence type="inferred from homology"/>
<keyword evidence="12" id="KW-0735">Signal-anchor</keyword>
<comment type="cofactor">
    <cofactor evidence="1">
        <name>Mn(2+)</name>
        <dbReference type="ChEBI" id="CHEBI:29035"/>
    </cofactor>
</comment>
<keyword evidence="16" id="KW-0325">Glycoprotein</keyword>
<keyword evidence="9 20" id="KW-0812">Transmembrane</keyword>
<gene>
    <name evidence="22" type="ORF">C0Q70_09005</name>
</gene>
<dbReference type="EC" id="2.4.1.122" evidence="6"/>
<evidence type="ECO:0000256" key="7">
    <source>
        <dbReference type="ARBA" id="ARBA00022676"/>
    </source>
</evidence>
<evidence type="ECO:0000256" key="16">
    <source>
        <dbReference type="ARBA" id="ARBA00023180"/>
    </source>
</evidence>
<dbReference type="GO" id="GO:0016020">
    <property type="term" value="C:membrane"/>
    <property type="evidence" value="ECO:0007669"/>
    <property type="project" value="UniProtKB-SubCell"/>
</dbReference>
<feature type="transmembrane region" description="Helical" evidence="20">
    <location>
        <begin position="18"/>
        <end position="37"/>
    </location>
</feature>
<evidence type="ECO:0000256" key="20">
    <source>
        <dbReference type="SAM" id="Phobius"/>
    </source>
</evidence>
<evidence type="ECO:0000256" key="2">
    <source>
        <dbReference type="ARBA" id="ARBA00004606"/>
    </source>
</evidence>
<comment type="function">
    <text evidence="19">Glycosyltransferase that generates the core 1 O-glycan Gal-beta1-3GalNAc-alpha1-Ser/Thr (T antigen), which is a precursor for many extended O-glycans in glycoproteins.</text>
</comment>
<evidence type="ECO:0000256" key="10">
    <source>
        <dbReference type="ARBA" id="ARBA00022723"/>
    </source>
</evidence>
<keyword evidence="8" id="KW-0808">Transferase</keyword>
<dbReference type="AlphaFoldDB" id="A0A2T7P8L0"/>
<dbReference type="EMBL" id="PZQS01000005">
    <property type="protein sequence ID" value="PVD29749.1"/>
    <property type="molecule type" value="Genomic_DNA"/>
</dbReference>
<evidence type="ECO:0000259" key="21">
    <source>
        <dbReference type="Pfam" id="PF02434"/>
    </source>
</evidence>
<comment type="subunit">
    <text evidence="5">Homodimer; disulfide-linked.</text>
</comment>
<evidence type="ECO:0000256" key="14">
    <source>
        <dbReference type="ARBA" id="ARBA00023136"/>
    </source>
</evidence>
<evidence type="ECO:0000256" key="3">
    <source>
        <dbReference type="ARBA" id="ARBA00004922"/>
    </source>
</evidence>
<keyword evidence="7" id="KW-0328">Glycosyltransferase</keyword>
<keyword evidence="15" id="KW-1015">Disulfide bond</keyword>
<dbReference type="InterPro" id="IPR026050">
    <property type="entry name" value="C1GALT1/C1GALT1_chp1"/>
</dbReference>
<dbReference type="Gene3D" id="3.90.550.50">
    <property type="match status" value="1"/>
</dbReference>
<evidence type="ECO:0000256" key="15">
    <source>
        <dbReference type="ARBA" id="ARBA00023157"/>
    </source>
</evidence>
<evidence type="ECO:0000313" key="23">
    <source>
        <dbReference type="Proteomes" id="UP000245119"/>
    </source>
</evidence>
<dbReference type="GO" id="GO:0016263">
    <property type="term" value="F:glycoprotein-N-acetylgalactosamine 3-beta-galactosyltransferase activity"/>
    <property type="evidence" value="ECO:0007669"/>
    <property type="project" value="UniProtKB-EC"/>
</dbReference>
<dbReference type="PANTHER" id="PTHR23033:SF14">
    <property type="entry name" value="GLYCOPROTEIN-N-ACETYLGALACTOSAMINE 3-BETA-GALACTOSYLTRANSFERASE 1-RELATED"/>
    <property type="match status" value="1"/>
</dbReference>
<comment type="subcellular location">
    <subcellularLocation>
        <location evidence="2">Membrane</location>
        <topology evidence="2">Single-pass type II membrane protein</topology>
    </subcellularLocation>
</comment>
<comment type="pathway">
    <text evidence="3">Protein modification; protein glycosylation.</text>
</comment>
<organism evidence="22 23">
    <name type="scientific">Pomacea canaliculata</name>
    <name type="common">Golden apple snail</name>
    <dbReference type="NCBI Taxonomy" id="400727"/>
    <lineage>
        <taxon>Eukaryota</taxon>
        <taxon>Metazoa</taxon>
        <taxon>Spiralia</taxon>
        <taxon>Lophotrochozoa</taxon>
        <taxon>Mollusca</taxon>
        <taxon>Gastropoda</taxon>
        <taxon>Caenogastropoda</taxon>
        <taxon>Architaenioglossa</taxon>
        <taxon>Ampullarioidea</taxon>
        <taxon>Ampullariidae</taxon>
        <taxon>Pomacea</taxon>
    </lineage>
</organism>
<dbReference type="Pfam" id="PF02434">
    <property type="entry name" value="Fringe"/>
    <property type="match status" value="1"/>
</dbReference>
<reference evidence="22 23" key="1">
    <citation type="submission" date="2018-04" db="EMBL/GenBank/DDBJ databases">
        <title>The genome of golden apple snail Pomacea canaliculata provides insight into stress tolerance and invasive adaptation.</title>
        <authorList>
            <person name="Liu C."/>
            <person name="Liu B."/>
            <person name="Ren Y."/>
            <person name="Zhang Y."/>
            <person name="Wang H."/>
            <person name="Li S."/>
            <person name="Jiang F."/>
            <person name="Yin L."/>
            <person name="Zhang G."/>
            <person name="Qian W."/>
            <person name="Fan W."/>
        </authorList>
    </citation>
    <scope>NUCLEOTIDE SEQUENCE [LARGE SCALE GENOMIC DNA]</scope>
    <source>
        <strain evidence="22">SZHN2017</strain>
        <tissue evidence="22">Muscle</tissue>
    </source>
</reference>
<evidence type="ECO:0000256" key="18">
    <source>
        <dbReference type="ARBA" id="ARBA00040898"/>
    </source>
</evidence>
<keyword evidence="13 20" id="KW-1133">Transmembrane helix</keyword>
<evidence type="ECO:0000256" key="6">
    <source>
        <dbReference type="ARBA" id="ARBA00012557"/>
    </source>
</evidence>
<sequence>MSESSAANLISFCHPGKMLGILAVLTVSFVIPGYYMLFQNAIRMNPQATGDFAYLKCISRESDGDVVRKNYDTTAYSIVHVGGPDDVSEARLLKKEVRVLVWVMTSPQNLQTRARAVRDTWGKHCNKLLFFSSETDKNFPTIGLNVSEGREHLTAKTMNGFRYVYEHHLDDADWFMKVDDDTYVIVENLRYFLSNEDTREPVWFGHHFKIIVKQGYYSGGGGYVLSKEALKRLYEKGSDPKVCRQDGGGEDAELGRCMETLGVRTSNTSDVMGRSRFHCFDPETFLSGNYPDWYYHYDTNGAQKGIDVMSDYSITFHYVSPEKMQALEFYIYHLHPYGINKGRQNLNRGSFRSQEVQPTRR</sequence>
<evidence type="ECO:0000256" key="5">
    <source>
        <dbReference type="ARBA" id="ARBA00011748"/>
    </source>
</evidence>